<proteinExistence type="predicted"/>
<dbReference type="eggNOG" id="KOG0653">
    <property type="taxonomic scope" value="Eukaryota"/>
</dbReference>
<protein>
    <submittedName>
        <fullName evidence="2">Uncharacterized protein</fullName>
    </submittedName>
</protein>
<dbReference type="HOGENOM" id="CLU_143244_0_0_1"/>
<accession>A0A0D3CBT7</accession>
<dbReference type="KEGG" id="boe:106295155"/>
<feature type="compositionally biased region" description="Basic and acidic residues" evidence="1">
    <location>
        <begin position="85"/>
        <end position="104"/>
    </location>
</feature>
<dbReference type="STRING" id="109376.A0A0D3CBT7"/>
<sequence length="173" mass="19557">MGTSAGGGGKIMPTRRALSAINKNITEPPPSYPYALNNKRSLSSERNVICNKPPLRRPVTRKFADNKPQIQEEETKKSNSAPSEEAERVDIGVDNNSGKDRGDDCIEPMFIQHTETMIEETYQMENEEEIKVEDADKEAEQVVYIDACDEKNSLAVVEYIDDIYDFHKKSEEL</sequence>
<evidence type="ECO:0000313" key="2">
    <source>
        <dbReference type="EnsemblPlants" id="Bo5g030460.1"/>
    </source>
</evidence>
<name>A0A0D3CBT7_BRAOL</name>
<dbReference type="OMA" id="ETYQMEN"/>
<dbReference type="GeneID" id="106295155"/>
<feature type="region of interest" description="Disordered" evidence="1">
    <location>
        <begin position="45"/>
        <end position="105"/>
    </location>
</feature>
<dbReference type="Gramene" id="Bo5g030460.1">
    <property type="protein sequence ID" value="Bo5g030460.1"/>
    <property type="gene ID" value="Bo5g030460"/>
</dbReference>
<evidence type="ECO:0000256" key="1">
    <source>
        <dbReference type="SAM" id="MobiDB-lite"/>
    </source>
</evidence>
<dbReference type="RefSeq" id="XP_013586430.1">
    <property type="nucleotide sequence ID" value="XM_013730976.1"/>
</dbReference>
<reference evidence="2 3" key="1">
    <citation type="journal article" date="2014" name="Genome Biol.">
        <title>Transcriptome and methylome profiling reveals relics of genome dominance in the mesopolyploid Brassica oleracea.</title>
        <authorList>
            <person name="Parkin I.A."/>
            <person name="Koh C."/>
            <person name="Tang H."/>
            <person name="Robinson S.J."/>
            <person name="Kagale S."/>
            <person name="Clarke W.E."/>
            <person name="Town C.D."/>
            <person name="Nixon J."/>
            <person name="Krishnakumar V."/>
            <person name="Bidwell S.L."/>
            <person name="Denoeud F."/>
            <person name="Belcram H."/>
            <person name="Links M.G."/>
            <person name="Just J."/>
            <person name="Clarke C."/>
            <person name="Bender T."/>
            <person name="Huebert T."/>
            <person name="Mason A.S."/>
            <person name="Pires J.C."/>
            <person name="Barker G."/>
            <person name="Moore J."/>
            <person name="Walley P.G."/>
            <person name="Manoli S."/>
            <person name="Batley J."/>
            <person name="Edwards D."/>
            <person name="Nelson M.N."/>
            <person name="Wang X."/>
            <person name="Paterson A.H."/>
            <person name="King G."/>
            <person name="Bancroft I."/>
            <person name="Chalhoub B."/>
            <person name="Sharpe A.G."/>
        </authorList>
    </citation>
    <scope>NUCLEOTIDE SEQUENCE</scope>
    <source>
        <strain evidence="2 3">cv. TO1000</strain>
    </source>
</reference>
<dbReference type="Proteomes" id="UP000032141">
    <property type="component" value="Chromosome C5"/>
</dbReference>
<dbReference type="EnsemblPlants" id="Bo5g030460.1">
    <property type="protein sequence ID" value="Bo5g030460.1"/>
    <property type="gene ID" value="Bo5g030460"/>
</dbReference>
<evidence type="ECO:0000313" key="3">
    <source>
        <dbReference type="Proteomes" id="UP000032141"/>
    </source>
</evidence>
<dbReference type="AlphaFoldDB" id="A0A0D3CBT7"/>
<organism evidence="2 3">
    <name type="scientific">Brassica oleracea var. oleracea</name>
    <dbReference type="NCBI Taxonomy" id="109376"/>
    <lineage>
        <taxon>Eukaryota</taxon>
        <taxon>Viridiplantae</taxon>
        <taxon>Streptophyta</taxon>
        <taxon>Embryophyta</taxon>
        <taxon>Tracheophyta</taxon>
        <taxon>Spermatophyta</taxon>
        <taxon>Magnoliopsida</taxon>
        <taxon>eudicotyledons</taxon>
        <taxon>Gunneridae</taxon>
        <taxon>Pentapetalae</taxon>
        <taxon>rosids</taxon>
        <taxon>malvids</taxon>
        <taxon>Brassicales</taxon>
        <taxon>Brassicaceae</taxon>
        <taxon>Brassiceae</taxon>
        <taxon>Brassica</taxon>
    </lineage>
</organism>
<reference evidence="2" key="2">
    <citation type="submission" date="2015-03" db="UniProtKB">
        <authorList>
            <consortium name="EnsemblPlants"/>
        </authorList>
    </citation>
    <scope>IDENTIFICATION</scope>
</reference>
<keyword evidence="3" id="KW-1185">Reference proteome</keyword>